<dbReference type="CDD" id="cd09272">
    <property type="entry name" value="RNase_HI_RT_Ty1"/>
    <property type="match status" value="1"/>
</dbReference>
<evidence type="ECO:0008006" key="5">
    <source>
        <dbReference type="Google" id="ProtNLM"/>
    </source>
</evidence>
<proteinExistence type="predicted"/>
<sequence>MPDGNVLSYASRKQEINALSTCEAEYVAMADATKDLLWVADLCGELDWKHSTPELLGDNMGAIALTAKPGKHSKSKHIENKYHMTRRNVKLNRPTTRHIGTENMVATIMIKALGAVKFAHFREAMKVLPLARDTSVENAKTNEEEA</sequence>
<dbReference type="PANTHER" id="PTHR11439:SF463">
    <property type="entry name" value="REVERSE TRANSCRIPTASE TY1_COPIA-TYPE DOMAIN-CONTAINING PROTEIN"/>
    <property type="match status" value="1"/>
</dbReference>
<dbReference type="Proteomes" id="UP000434957">
    <property type="component" value="Unassembled WGS sequence"/>
</dbReference>
<evidence type="ECO:0000313" key="1">
    <source>
        <dbReference type="EMBL" id="KAE9043498.1"/>
    </source>
</evidence>
<name>A0A6A3NQT9_9STRA</name>
<dbReference type="EMBL" id="QXFT01000044">
    <property type="protein sequence ID" value="KAE9357897.1"/>
    <property type="molecule type" value="Genomic_DNA"/>
</dbReference>
<dbReference type="AlphaFoldDB" id="A0A6A3NQT9"/>
<organism evidence="1 3">
    <name type="scientific">Phytophthora rubi</name>
    <dbReference type="NCBI Taxonomy" id="129364"/>
    <lineage>
        <taxon>Eukaryota</taxon>
        <taxon>Sar</taxon>
        <taxon>Stramenopiles</taxon>
        <taxon>Oomycota</taxon>
        <taxon>Peronosporomycetes</taxon>
        <taxon>Peronosporales</taxon>
        <taxon>Peronosporaceae</taxon>
        <taxon>Phytophthora</taxon>
    </lineage>
</organism>
<dbReference type="EMBL" id="QXFV01000261">
    <property type="protein sequence ID" value="KAE9043498.1"/>
    <property type="molecule type" value="Genomic_DNA"/>
</dbReference>
<dbReference type="PANTHER" id="PTHR11439">
    <property type="entry name" value="GAG-POL-RELATED RETROTRANSPOSON"/>
    <property type="match status" value="1"/>
</dbReference>
<accession>A0A6A3NQT9</accession>
<evidence type="ECO:0000313" key="3">
    <source>
        <dbReference type="Proteomes" id="UP000429607"/>
    </source>
</evidence>
<comment type="caution">
    <text evidence="1">The sequence shown here is derived from an EMBL/GenBank/DDBJ whole genome shotgun (WGS) entry which is preliminary data.</text>
</comment>
<keyword evidence="4" id="KW-1185">Reference proteome</keyword>
<evidence type="ECO:0000313" key="4">
    <source>
        <dbReference type="Proteomes" id="UP000434957"/>
    </source>
</evidence>
<protein>
    <recommendedName>
        <fullName evidence="5">Reverse transcriptase Ty1/copia-type domain-containing protein</fullName>
    </recommendedName>
</protein>
<reference evidence="1 3" key="1">
    <citation type="submission" date="2018-09" db="EMBL/GenBank/DDBJ databases">
        <title>Genomic investigation of the strawberry pathogen Phytophthora fragariae indicates pathogenicity is determined by transcriptional variation in three key races.</title>
        <authorList>
            <person name="Adams T.M."/>
            <person name="Armitage A.D."/>
            <person name="Sobczyk M.K."/>
            <person name="Bates H.J."/>
            <person name="Dunwell J.M."/>
            <person name="Nellist C.F."/>
            <person name="Harrison R.J."/>
        </authorList>
    </citation>
    <scope>NUCLEOTIDE SEQUENCE [LARGE SCALE GENOMIC DNA]</scope>
    <source>
        <strain evidence="1 3">SCRP249</strain>
        <strain evidence="2 4">SCRP333</strain>
    </source>
</reference>
<evidence type="ECO:0000313" key="2">
    <source>
        <dbReference type="EMBL" id="KAE9357897.1"/>
    </source>
</evidence>
<gene>
    <name evidence="1" type="ORF">PR001_g5770</name>
    <name evidence="2" type="ORF">PR003_g1563</name>
</gene>
<dbReference type="Proteomes" id="UP000429607">
    <property type="component" value="Unassembled WGS sequence"/>
</dbReference>